<gene>
    <name evidence="8" type="ORF">V6N11_050795</name>
</gene>
<protein>
    <recommendedName>
        <fullName evidence="3">pectinesterase</fullName>
        <ecNumber evidence="3">3.1.1.11</ecNumber>
    </recommendedName>
</protein>
<evidence type="ECO:0000313" key="9">
    <source>
        <dbReference type="Proteomes" id="UP001396334"/>
    </source>
</evidence>
<dbReference type="InterPro" id="IPR000070">
    <property type="entry name" value="Pectinesterase_cat"/>
</dbReference>
<dbReference type="Gene3D" id="2.160.20.10">
    <property type="entry name" value="Single-stranded right-handed beta-helix, Pectin lyase-like"/>
    <property type="match status" value="1"/>
</dbReference>
<dbReference type="EC" id="3.1.1.11" evidence="3"/>
<dbReference type="Proteomes" id="UP001396334">
    <property type="component" value="Unassembled WGS sequence"/>
</dbReference>
<evidence type="ECO:0000313" key="8">
    <source>
        <dbReference type="EMBL" id="KAK9034638.1"/>
    </source>
</evidence>
<evidence type="ECO:0000256" key="1">
    <source>
        <dbReference type="ARBA" id="ARBA00005184"/>
    </source>
</evidence>
<feature type="domain" description="Pectinesterase catalytic" evidence="7">
    <location>
        <begin position="15"/>
        <end position="95"/>
    </location>
</feature>
<dbReference type="Pfam" id="PF01095">
    <property type="entry name" value="Pectinesterase"/>
    <property type="match status" value="1"/>
</dbReference>
<sequence>MGNPKNMPNVTFDGTSKKYGTVDSATIIALSHYFLAAFLNIVNSSPHTDGKMQRTQAVALRVASDGSAIYNCNLYGFQDTLCDDKGNHFYKNCMLEQAQRPVMR</sequence>
<reference evidence="8 9" key="1">
    <citation type="journal article" date="2024" name="G3 (Bethesda)">
        <title>Genome assembly of Hibiscus sabdariffa L. provides insights into metabolisms of medicinal natural products.</title>
        <authorList>
            <person name="Kim T."/>
        </authorList>
    </citation>
    <scope>NUCLEOTIDE SEQUENCE [LARGE SCALE GENOMIC DNA]</scope>
    <source>
        <strain evidence="8">TK-2024</strain>
        <tissue evidence="8">Old leaves</tissue>
    </source>
</reference>
<keyword evidence="4" id="KW-0378">Hydrolase</keyword>
<keyword evidence="6" id="KW-1133">Transmembrane helix</keyword>
<evidence type="ECO:0000256" key="6">
    <source>
        <dbReference type="SAM" id="Phobius"/>
    </source>
</evidence>
<evidence type="ECO:0000259" key="7">
    <source>
        <dbReference type="Pfam" id="PF01095"/>
    </source>
</evidence>
<evidence type="ECO:0000256" key="2">
    <source>
        <dbReference type="ARBA" id="ARBA00008891"/>
    </source>
</evidence>
<evidence type="ECO:0000256" key="4">
    <source>
        <dbReference type="ARBA" id="ARBA00022801"/>
    </source>
</evidence>
<organism evidence="8 9">
    <name type="scientific">Hibiscus sabdariffa</name>
    <name type="common">roselle</name>
    <dbReference type="NCBI Taxonomy" id="183260"/>
    <lineage>
        <taxon>Eukaryota</taxon>
        <taxon>Viridiplantae</taxon>
        <taxon>Streptophyta</taxon>
        <taxon>Embryophyta</taxon>
        <taxon>Tracheophyta</taxon>
        <taxon>Spermatophyta</taxon>
        <taxon>Magnoliopsida</taxon>
        <taxon>eudicotyledons</taxon>
        <taxon>Gunneridae</taxon>
        <taxon>Pentapetalae</taxon>
        <taxon>rosids</taxon>
        <taxon>malvids</taxon>
        <taxon>Malvales</taxon>
        <taxon>Malvaceae</taxon>
        <taxon>Malvoideae</taxon>
        <taxon>Hibiscus</taxon>
    </lineage>
</organism>
<proteinExistence type="inferred from homology"/>
<keyword evidence="9" id="KW-1185">Reference proteome</keyword>
<comment type="pathway">
    <text evidence="1">Glycan metabolism; pectin degradation; 2-dehydro-3-deoxy-D-gluconate from pectin: step 1/5.</text>
</comment>
<comment type="caution">
    <text evidence="8">The sequence shown here is derived from an EMBL/GenBank/DDBJ whole genome shotgun (WGS) entry which is preliminary data.</text>
</comment>
<comment type="similarity">
    <text evidence="2">Belongs to the pectinesterase family.</text>
</comment>
<feature type="transmembrane region" description="Helical" evidence="6">
    <location>
        <begin position="20"/>
        <end position="42"/>
    </location>
</feature>
<dbReference type="SUPFAM" id="SSF51126">
    <property type="entry name" value="Pectin lyase-like"/>
    <property type="match status" value="1"/>
</dbReference>
<accession>A0ABR2TB03</accession>
<dbReference type="PANTHER" id="PTHR31321:SF87">
    <property type="entry name" value="PECTINESTERASE 63-RELATED"/>
    <property type="match status" value="1"/>
</dbReference>
<evidence type="ECO:0000256" key="3">
    <source>
        <dbReference type="ARBA" id="ARBA00013229"/>
    </source>
</evidence>
<dbReference type="PANTHER" id="PTHR31321">
    <property type="entry name" value="ACYL-COA THIOESTER HYDROLASE YBHC-RELATED"/>
    <property type="match status" value="1"/>
</dbReference>
<keyword evidence="6" id="KW-0812">Transmembrane</keyword>
<dbReference type="EMBL" id="JBBPBN010000007">
    <property type="protein sequence ID" value="KAK9034638.1"/>
    <property type="molecule type" value="Genomic_DNA"/>
</dbReference>
<keyword evidence="5" id="KW-0063">Aspartyl esterase</keyword>
<name>A0ABR2TB03_9ROSI</name>
<dbReference type="InterPro" id="IPR012334">
    <property type="entry name" value="Pectin_lyas_fold"/>
</dbReference>
<evidence type="ECO:0000256" key="5">
    <source>
        <dbReference type="ARBA" id="ARBA00023085"/>
    </source>
</evidence>
<keyword evidence="6" id="KW-0472">Membrane</keyword>
<dbReference type="InterPro" id="IPR011050">
    <property type="entry name" value="Pectin_lyase_fold/virulence"/>
</dbReference>